<dbReference type="SMART" id="SM00345">
    <property type="entry name" value="HTH_GNTR"/>
    <property type="match status" value="1"/>
</dbReference>
<dbReference type="EMBL" id="RKHY01000001">
    <property type="protein sequence ID" value="ROS43039.1"/>
    <property type="molecule type" value="Genomic_DNA"/>
</dbReference>
<evidence type="ECO:0000256" key="6">
    <source>
        <dbReference type="SAM" id="MobiDB-lite"/>
    </source>
</evidence>
<evidence type="ECO:0000313" key="9">
    <source>
        <dbReference type="Proteomes" id="UP000274843"/>
    </source>
</evidence>
<evidence type="ECO:0000256" key="3">
    <source>
        <dbReference type="ARBA" id="ARBA00023015"/>
    </source>
</evidence>
<dbReference type="PANTHER" id="PTHR46577">
    <property type="entry name" value="HTH-TYPE TRANSCRIPTIONAL REGULATORY PROTEIN GABR"/>
    <property type="match status" value="1"/>
</dbReference>
<evidence type="ECO:0000313" key="8">
    <source>
        <dbReference type="EMBL" id="ROS43039.1"/>
    </source>
</evidence>
<feature type="region of interest" description="Disordered" evidence="6">
    <location>
        <begin position="82"/>
        <end position="106"/>
    </location>
</feature>
<dbReference type="PANTHER" id="PTHR46577:SF1">
    <property type="entry name" value="HTH-TYPE TRANSCRIPTIONAL REGULATORY PROTEIN GABR"/>
    <property type="match status" value="1"/>
</dbReference>
<dbReference type="CDD" id="cd07377">
    <property type="entry name" value="WHTH_GntR"/>
    <property type="match status" value="1"/>
</dbReference>
<dbReference type="CDD" id="cd00609">
    <property type="entry name" value="AAT_like"/>
    <property type="match status" value="1"/>
</dbReference>
<dbReference type="Pfam" id="PF00155">
    <property type="entry name" value="Aminotran_1_2"/>
    <property type="match status" value="1"/>
</dbReference>
<dbReference type="InterPro" id="IPR015424">
    <property type="entry name" value="PyrdxlP-dep_Trfase"/>
</dbReference>
<organism evidence="8 9">
    <name type="scientific">Amycolatopsis thermoflava</name>
    <dbReference type="NCBI Taxonomy" id="84480"/>
    <lineage>
        <taxon>Bacteria</taxon>
        <taxon>Bacillati</taxon>
        <taxon>Actinomycetota</taxon>
        <taxon>Actinomycetes</taxon>
        <taxon>Pseudonocardiales</taxon>
        <taxon>Pseudonocardiaceae</taxon>
        <taxon>Amycolatopsis</taxon>
        <taxon>Amycolatopsis methanolica group</taxon>
    </lineage>
</organism>
<keyword evidence="4" id="KW-0238">DNA-binding</keyword>
<keyword evidence="5" id="KW-0804">Transcription</keyword>
<dbReference type="Pfam" id="PF00392">
    <property type="entry name" value="GntR"/>
    <property type="match status" value="1"/>
</dbReference>
<proteinExistence type="inferred from homology"/>
<evidence type="ECO:0000256" key="1">
    <source>
        <dbReference type="ARBA" id="ARBA00005384"/>
    </source>
</evidence>
<keyword evidence="9" id="KW-1185">Reference proteome</keyword>
<accession>A0A3N2H3L1</accession>
<keyword evidence="3" id="KW-0805">Transcription regulation</keyword>
<sequence>MDIQIELGAGRGRRDAIYRQIREAILDGRLRDGDALPPTRELAQRLAVSRNTVSAAYDRLVAEGFLESRVGAGTFVGAGARRDGRAPDSGPASLTAVPVWDDVPRPPDRFREQPSFDFRSGAPDVSLFPFDTWRRLVTQQLRRSRHDLLTYGDPQGHPGLREAIARHIGVSRAVRVTADDVLVTNGSQQAVDLAARVLVEPGARVAVEDPGYPPPRQLFATLGARPVGVPVDDEGIVVDAIPDDCRLVYVTPSHQFPLGVSMSMARRVALIDWARRHDAAILEDDYDTEFRYTGRPLEPLRSLDSGGRVLYIGSFSKVLLPGLRLGFLVAPPGLRPALAKAKYLTDWHSASLTQAALAEFMDSGEFARHIRRTRREYAARREVVCRVVAREFPELRLIPSSAGLHVSAFSATPVRPMVRAARRAGVRIYTLGDFTGVRDALDGLVFGFGAIPRDRIEPGLRELRAFADSDRALT</sequence>
<dbReference type="AlphaFoldDB" id="A0A3N2H3L1"/>
<keyword evidence="2" id="KW-0663">Pyridoxal phosphate</keyword>
<evidence type="ECO:0000256" key="4">
    <source>
        <dbReference type="ARBA" id="ARBA00023125"/>
    </source>
</evidence>
<dbReference type="SUPFAM" id="SSF53383">
    <property type="entry name" value="PLP-dependent transferases"/>
    <property type="match status" value="1"/>
</dbReference>
<dbReference type="InterPro" id="IPR015421">
    <property type="entry name" value="PyrdxlP-dep_Trfase_major"/>
</dbReference>
<gene>
    <name evidence="8" type="ORF">EDD35_5441</name>
</gene>
<dbReference type="PRINTS" id="PR00035">
    <property type="entry name" value="HTHGNTR"/>
</dbReference>
<evidence type="ECO:0000259" key="7">
    <source>
        <dbReference type="PROSITE" id="PS50949"/>
    </source>
</evidence>
<comment type="caution">
    <text evidence="8">The sequence shown here is derived from an EMBL/GenBank/DDBJ whole genome shotgun (WGS) entry which is preliminary data.</text>
</comment>
<name>A0A3N2H3L1_9PSEU</name>
<dbReference type="Proteomes" id="UP000274843">
    <property type="component" value="Unassembled WGS sequence"/>
</dbReference>
<dbReference type="InterPro" id="IPR036390">
    <property type="entry name" value="WH_DNA-bd_sf"/>
</dbReference>
<protein>
    <submittedName>
        <fullName evidence="8">GntR family transcriptional regulator</fullName>
    </submittedName>
</protein>
<reference evidence="8 9" key="1">
    <citation type="submission" date="2018-11" db="EMBL/GenBank/DDBJ databases">
        <title>Sequencing the genomes of 1000 actinobacteria strains.</title>
        <authorList>
            <person name="Klenk H.-P."/>
        </authorList>
    </citation>
    <scope>NUCLEOTIDE SEQUENCE [LARGE SCALE GENOMIC DNA]</scope>
    <source>
        <strain evidence="8 9">DSM 44348</strain>
    </source>
</reference>
<dbReference type="GO" id="GO:0030170">
    <property type="term" value="F:pyridoxal phosphate binding"/>
    <property type="evidence" value="ECO:0007669"/>
    <property type="project" value="InterPro"/>
</dbReference>
<evidence type="ECO:0000256" key="2">
    <source>
        <dbReference type="ARBA" id="ARBA00022898"/>
    </source>
</evidence>
<feature type="domain" description="HTH gntR-type" evidence="7">
    <location>
        <begin position="11"/>
        <end position="79"/>
    </location>
</feature>
<dbReference type="InterPro" id="IPR051446">
    <property type="entry name" value="HTH_trans_reg/aminotransferase"/>
</dbReference>
<dbReference type="RefSeq" id="WP_123685448.1">
    <property type="nucleotide sequence ID" value="NZ_CBDRBK010000010.1"/>
</dbReference>
<dbReference type="GO" id="GO:0003700">
    <property type="term" value="F:DNA-binding transcription factor activity"/>
    <property type="evidence" value="ECO:0007669"/>
    <property type="project" value="InterPro"/>
</dbReference>
<dbReference type="InterPro" id="IPR036388">
    <property type="entry name" value="WH-like_DNA-bd_sf"/>
</dbReference>
<dbReference type="GeneID" id="301846734"/>
<dbReference type="SUPFAM" id="SSF46785">
    <property type="entry name" value="Winged helix' DNA-binding domain"/>
    <property type="match status" value="1"/>
</dbReference>
<comment type="similarity">
    <text evidence="1">In the C-terminal section; belongs to the class-I pyridoxal-phosphate-dependent aminotransferase family.</text>
</comment>
<evidence type="ECO:0000256" key="5">
    <source>
        <dbReference type="ARBA" id="ARBA00023163"/>
    </source>
</evidence>
<dbReference type="PROSITE" id="PS50949">
    <property type="entry name" value="HTH_GNTR"/>
    <property type="match status" value="1"/>
</dbReference>
<dbReference type="Gene3D" id="3.40.640.10">
    <property type="entry name" value="Type I PLP-dependent aspartate aminotransferase-like (Major domain)"/>
    <property type="match status" value="1"/>
</dbReference>
<dbReference type="Gene3D" id="1.10.10.10">
    <property type="entry name" value="Winged helix-like DNA-binding domain superfamily/Winged helix DNA-binding domain"/>
    <property type="match status" value="1"/>
</dbReference>
<dbReference type="InterPro" id="IPR004839">
    <property type="entry name" value="Aminotransferase_I/II_large"/>
</dbReference>
<dbReference type="InterPro" id="IPR000524">
    <property type="entry name" value="Tscrpt_reg_HTH_GntR"/>
</dbReference>
<dbReference type="GO" id="GO:0003677">
    <property type="term" value="F:DNA binding"/>
    <property type="evidence" value="ECO:0007669"/>
    <property type="project" value="UniProtKB-KW"/>
</dbReference>